<dbReference type="PROSITE" id="PS50937">
    <property type="entry name" value="HTH_MERR_2"/>
    <property type="match status" value="1"/>
</dbReference>
<evidence type="ECO:0000313" key="5">
    <source>
        <dbReference type="Proteomes" id="UP001432014"/>
    </source>
</evidence>
<keyword evidence="1" id="KW-0238">DNA-binding</keyword>
<accession>A0ABZ1WFH5</accession>
<dbReference type="PANTHER" id="PTHR30204:SF93">
    <property type="entry name" value="HTH MERR-TYPE DOMAIN-CONTAINING PROTEIN"/>
    <property type="match status" value="1"/>
</dbReference>
<dbReference type="Pfam" id="PF13411">
    <property type="entry name" value="MerR_1"/>
    <property type="match status" value="1"/>
</dbReference>
<evidence type="ECO:0000256" key="2">
    <source>
        <dbReference type="SAM" id="MobiDB-lite"/>
    </source>
</evidence>
<dbReference type="SMART" id="SM00422">
    <property type="entry name" value="HTH_MERR"/>
    <property type="match status" value="1"/>
</dbReference>
<protein>
    <submittedName>
        <fullName evidence="4">MerR family transcriptional regulator</fullName>
    </submittedName>
</protein>
<name>A0ABZ1WFH5_9ACTN</name>
<dbReference type="CDD" id="cd00592">
    <property type="entry name" value="HTH_MerR-like"/>
    <property type="match status" value="1"/>
</dbReference>
<dbReference type="PANTHER" id="PTHR30204">
    <property type="entry name" value="REDOX-CYCLING DRUG-SENSING TRANSCRIPTIONAL ACTIVATOR SOXR"/>
    <property type="match status" value="1"/>
</dbReference>
<keyword evidence="5" id="KW-1185">Reference proteome</keyword>
<dbReference type="Gene3D" id="1.10.1660.10">
    <property type="match status" value="1"/>
</dbReference>
<feature type="compositionally biased region" description="Polar residues" evidence="2">
    <location>
        <begin position="1"/>
        <end position="14"/>
    </location>
</feature>
<dbReference type="InterPro" id="IPR009061">
    <property type="entry name" value="DNA-bd_dom_put_sf"/>
</dbReference>
<reference evidence="4 5" key="1">
    <citation type="submission" date="2022-10" db="EMBL/GenBank/DDBJ databases">
        <title>The complete genomes of actinobacterial strains from the NBC collection.</title>
        <authorList>
            <person name="Joergensen T.S."/>
            <person name="Alvarez Arevalo M."/>
            <person name="Sterndorff E.B."/>
            <person name="Faurdal D."/>
            <person name="Vuksanovic O."/>
            <person name="Mourched A.-S."/>
            <person name="Charusanti P."/>
            <person name="Shaw S."/>
            <person name="Blin K."/>
            <person name="Weber T."/>
        </authorList>
    </citation>
    <scope>NUCLEOTIDE SEQUENCE [LARGE SCALE GENOMIC DNA]</scope>
    <source>
        <strain evidence="4 5">NBC_01247</strain>
    </source>
</reference>
<evidence type="ECO:0000313" key="4">
    <source>
        <dbReference type="EMBL" id="WUS59502.1"/>
    </source>
</evidence>
<feature type="compositionally biased region" description="Low complexity" evidence="2">
    <location>
        <begin position="16"/>
        <end position="27"/>
    </location>
</feature>
<proteinExistence type="predicted"/>
<dbReference type="InterPro" id="IPR047057">
    <property type="entry name" value="MerR_fam"/>
</dbReference>
<dbReference type="InterPro" id="IPR000551">
    <property type="entry name" value="MerR-type_HTH_dom"/>
</dbReference>
<dbReference type="RefSeq" id="WP_329494398.1">
    <property type="nucleotide sequence ID" value="NZ_CP108460.1"/>
</dbReference>
<organism evidence="4 5">
    <name type="scientific">Kitasatospora herbaricolor</name>
    <dbReference type="NCBI Taxonomy" id="68217"/>
    <lineage>
        <taxon>Bacteria</taxon>
        <taxon>Bacillati</taxon>
        <taxon>Actinomycetota</taxon>
        <taxon>Actinomycetes</taxon>
        <taxon>Kitasatosporales</taxon>
        <taxon>Streptomycetaceae</taxon>
        <taxon>Kitasatospora</taxon>
    </lineage>
</organism>
<evidence type="ECO:0000259" key="3">
    <source>
        <dbReference type="PROSITE" id="PS50937"/>
    </source>
</evidence>
<sequence length="355" mass="37434">MNAPSWQEPLSPSGRTAAASPAPAPTTVLTHPPVPDTTANPDATANPETSAGPETSDRPAGYSIGELAETAGVSVKTVRFYSDSGLLPEAGRSPGGHRRYGAGALERLRTVRRLRALGLALPAVAEILHGEAELAGALARQRQETRRQMAELRWREAALAAFELAGPEGLELLGEALDSPPGPDVLATFWRRILPVRLPARLTAAIVESAVPELPADPTPQQALAYARLHALASDRAAAASIRDLTGPEPGCDAVKMYDGVGEAYALAGQELRAGRPPTAGGALDCFVQAHAAGERTTDSADYRRALAARTAGRRDLRMERYWALAAELRADGEPDMGAAHTWLVAALKSSVRYA</sequence>
<feature type="region of interest" description="Disordered" evidence="2">
    <location>
        <begin position="1"/>
        <end position="61"/>
    </location>
</feature>
<dbReference type="SUPFAM" id="SSF46955">
    <property type="entry name" value="Putative DNA-binding domain"/>
    <property type="match status" value="1"/>
</dbReference>
<dbReference type="PRINTS" id="PR00040">
    <property type="entry name" value="HTHMERR"/>
</dbReference>
<gene>
    <name evidence="4" type="ORF">OG469_30750</name>
</gene>
<evidence type="ECO:0000256" key="1">
    <source>
        <dbReference type="ARBA" id="ARBA00023125"/>
    </source>
</evidence>
<dbReference type="Proteomes" id="UP001432014">
    <property type="component" value="Chromosome"/>
</dbReference>
<feature type="compositionally biased region" description="Polar residues" evidence="2">
    <location>
        <begin position="37"/>
        <end position="53"/>
    </location>
</feature>
<feature type="domain" description="HTH merR-type" evidence="3">
    <location>
        <begin position="61"/>
        <end position="130"/>
    </location>
</feature>
<dbReference type="EMBL" id="CP108482">
    <property type="protein sequence ID" value="WUS59502.1"/>
    <property type="molecule type" value="Genomic_DNA"/>
</dbReference>